<dbReference type="EMBL" id="JAPKNK010000004">
    <property type="protein sequence ID" value="MCX5569795.1"/>
    <property type="molecule type" value="Genomic_DNA"/>
</dbReference>
<dbReference type="PANTHER" id="PTHR43747">
    <property type="entry name" value="FAD-BINDING PROTEIN"/>
    <property type="match status" value="1"/>
</dbReference>
<comment type="caution">
    <text evidence="3">The sequence shown here is derived from an EMBL/GenBank/DDBJ whole genome shotgun (WGS) entry which is preliminary data.</text>
</comment>
<proteinExistence type="predicted"/>
<dbReference type="InterPro" id="IPR033856">
    <property type="entry name" value="Trp_halogen"/>
</dbReference>
<feature type="binding site" evidence="2">
    <location>
        <position position="80"/>
    </location>
    <ligand>
        <name>7-chloro-L-tryptophan</name>
        <dbReference type="ChEBI" id="CHEBI:58713"/>
    </ligand>
</feature>
<evidence type="ECO:0000313" key="3">
    <source>
        <dbReference type="EMBL" id="MCX5569795.1"/>
    </source>
</evidence>
<dbReference type="Pfam" id="PF04820">
    <property type="entry name" value="Trp_halogenase"/>
    <property type="match status" value="1"/>
</dbReference>
<dbReference type="Proteomes" id="UP001144805">
    <property type="component" value="Unassembled WGS sequence"/>
</dbReference>
<dbReference type="AlphaFoldDB" id="A0A9X3IME2"/>
<dbReference type="SUPFAM" id="SSF51905">
    <property type="entry name" value="FAD/NAD(P)-binding domain"/>
    <property type="match status" value="1"/>
</dbReference>
<feature type="binding site" evidence="2">
    <location>
        <begin position="12"/>
        <end position="15"/>
    </location>
    <ligand>
        <name>FAD</name>
        <dbReference type="ChEBI" id="CHEBI:57692"/>
    </ligand>
</feature>
<dbReference type="Gene3D" id="3.50.50.60">
    <property type="entry name" value="FAD/NAD(P)-binding domain"/>
    <property type="match status" value="1"/>
</dbReference>
<keyword evidence="2" id="KW-0285">Flavoprotein</keyword>
<keyword evidence="2" id="KW-0547">Nucleotide-binding</keyword>
<reference evidence="3" key="1">
    <citation type="submission" date="2022-11" db="EMBL/GenBank/DDBJ databases">
        <title>Biodiversity and phylogenetic relationships of bacteria.</title>
        <authorList>
            <person name="Machado R.A.R."/>
            <person name="Bhat A."/>
            <person name="Loulou A."/>
            <person name="Kallel S."/>
        </authorList>
    </citation>
    <scope>NUCLEOTIDE SEQUENCE</scope>
    <source>
        <strain evidence="3">K-TC2</strain>
    </source>
</reference>
<organism evidence="3 4">
    <name type="scientific">Kaistia nematophila</name>
    <dbReference type="NCBI Taxonomy" id="2994654"/>
    <lineage>
        <taxon>Bacteria</taxon>
        <taxon>Pseudomonadati</taxon>
        <taxon>Pseudomonadota</taxon>
        <taxon>Alphaproteobacteria</taxon>
        <taxon>Hyphomicrobiales</taxon>
        <taxon>Kaistiaceae</taxon>
        <taxon>Kaistia</taxon>
    </lineage>
</organism>
<dbReference type="PANTHER" id="PTHR43747:SF4">
    <property type="entry name" value="FLAVIN-DEPENDENT TRYPTOPHAN HALOGENASE"/>
    <property type="match status" value="1"/>
</dbReference>
<dbReference type="GO" id="GO:0000166">
    <property type="term" value="F:nucleotide binding"/>
    <property type="evidence" value="ECO:0007669"/>
    <property type="project" value="UniProtKB-KW"/>
</dbReference>
<feature type="active site" evidence="1">
    <location>
        <position position="80"/>
    </location>
</feature>
<accession>A0A9X3IME2</accession>
<protein>
    <submittedName>
        <fullName evidence="3">Tryptophan 7-halogenase</fullName>
    </submittedName>
</protein>
<keyword evidence="4" id="KW-1185">Reference proteome</keyword>
<feature type="binding site" evidence="2">
    <location>
        <position position="337"/>
    </location>
    <ligand>
        <name>FAD</name>
        <dbReference type="ChEBI" id="CHEBI:57692"/>
    </ligand>
</feature>
<dbReference type="InterPro" id="IPR006905">
    <property type="entry name" value="Flavin_halogenase"/>
</dbReference>
<dbReference type="GO" id="GO:0004497">
    <property type="term" value="F:monooxygenase activity"/>
    <property type="evidence" value="ECO:0007669"/>
    <property type="project" value="InterPro"/>
</dbReference>
<gene>
    <name evidence="3" type="ORF">OSH07_11380</name>
</gene>
<dbReference type="RefSeq" id="WP_266338767.1">
    <property type="nucleotide sequence ID" value="NZ_JAPKNK010000004.1"/>
</dbReference>
<feature type="binding site" evidence="2">
    <location>
        <position position="350"/>
    </location>
    <ligand>
        <name>FAD</name>
        <dbReference type="ChEBI" id="CHEBI:57692"/>
    </ligand>
</feature>
<evidence type="ECO:0000256" key="2">
    <source>
        <dbReference type="PIRSR" id="PIRSR011396-2"/>
    </source>
</evidence>
<keyword evidence="2" id="KW-0274">FAD</keyword>
<dbReference type="PIRSF" id="PIRSF011396">
    <property type="entry name" value="Trp_halogenase"/>
    <property type="match status" value="1"/>
</dbReference>
<dbReference type="InterPro" id="IPR036188">
    <property type="entry name" value="FAD/NAD-bd_sf"/>
</dbReference>
<dbReference type="InterPro" id="IPR050816">
    <property type="entry name" value="Flavin-dep_Halogenase_NPB"/>
</dbReference>
<evidence type="ECO:0000313" key="4">
    <source>
        <dbReference type="Proteomes" id="UP001144805"/>
    </source>
</evidence>
<evidence type="ECO:0000256" key="1">
    <source>
        <dbReference type="PIRSR" id="PIRSR011396-1"/>
    </source>
</evidence>
<sequence>MAERAHFVIVGGGTAGWLTAFIIEDSARRQKLDIRVSVVESSKIPTVGVGEGSTAAMRVLFQHFKIDEFEFFRETGATFKLGIRHTDWRRKGFTYYGPIDDPHQVVAAPPGAPSDYLNVYCVAAGRKVQDMHLFGPLLEQKKAPYARKADGSLIALGPFHHAFHFDQARVGKFLKSKSKGVAIVDAVIEGVERDGESGDITALQLDTGERLEGDFFIDASGFRKRLIVKELNAPWISYQKELPVNRALPFWLDIQPGEEINNYTHAWAQEAGWIWQIPTQGRYGCGYVYSDEFKTPEEAKREVEATLGREIEVRDDIRFQIGRLENAWIGNCLAVGLSSSFLEPLESTSIHGTIVQMMLFTQRYMKLPKAMTAADRADYNRRVGRQVDDFRTFVNTHYVTERDDTPFWRNVKAERLHPETKERLAHWKREMPRREHFGDFLDGLPHVETQLHYPVLDGLGLLDPAVAQAEMAKSPALRAFARQTVDSLVKEYRQAASKALGHAEFLEHVNQHGR</sequence>
<name>A0A9X3IME2_9HYPH</name>
<feature type="binding site" evidence="2">
    <location>
        <position position="346"/>
    </location>
    <ligand>
        <name>L-tryptophan</name>
        <dbReference type="ChEBI" id="CHEBI:57912"/>
    </ligand>
</feature>